<reference evidence="2 3" key="1">
    <citation type="submission" date="2021-12" db="EMBL/GenBank/DDBJ databases">
        <title>Genome sequencing of bacteria with rrn-lacking chromosome and rrn-plasmid.</title>
        <authorList>
            <person name="Anda M."/>
            <person name="Iwasaki W."/>
        </authorList>
    </citation>
    <scope>NUCLEOTIDE SEQUENCE [LARGE SCALE GENOMIC DNA]</scope>
    <source>
        <strain evidence="2 3">NBRC 15940</strain>
    </source>
</reference>
<keyword evidence="1" id="KW-1133">Transmembrane helix</keyword>
<organism evidence="2 3">
    <name type="scientific">Persicobacter diffluens</name>
    <dbReference type="NCBI Taxonomy" id="981"/>
    <lineage>
        <taxon>Bacteria</taxon>
        <taxon>Pseudomonadati</taxon>
        <taxon>Bacteroidota</taxon>
        <taxon>Cytophagia</taxon>
        <taxon>Cytophagales</taxon>
        <taxon>Persicobacteraceae</taxon>
        <taxon>Persicobacter</taxon>
    </lineage>
</organism>
<keyword evidence="1" id="KW-0472">Membrane</keyword>
<comment type="caution">
    <text evidence="2">The sequence shown here is derived from an EMBL/GenBank/DDBJ whole genome shotgun (WGS) entry which is preliminary data.</text>
</comment>
<name>A0AAN5AL43_9BACT</name>
<gene>
    <name evidence="2" type="ORF">PEDI_34110</name>
</gene>
<accession>A0AAN5AL43</accession>
<evidence type="ECO:0000313" key="3">
    <source>
        <dbReference type="Proteomes" id="UP001310022"/>
    </source>
</evidence>
<protein>
    <recommendedName>
        <fullName evidence="4">Class I SAM-dependent methyltransferase</fullName>
    </recommendedName>
</protein>
<proteinExistence type="predicted"/>
<keyword evidence="1" id="KW-0812">Transmembrane</keyword>
<keyword evidence="3" id="KW-1185">Reference proteome</keyword>
<evidence type="ECO:0000256" key="1">
    <source>
        <dbReference type="SAM" id="Phobius"/>
    </source>
</evidence>
<dbReference type="RefSeq" id="WP_338238090.1">
    <property type="nucleotide sequence ID" value="NZ_BQKE01000002.1"/>
</dbReference>
<sequence>MRRYQLFEFEDLPYFPKKIRNYGTDFLQFVANQFNFYEGLIPILQKGIQKSGRHQIIDLASGGGGGWKSIIPQLQKVESKFQIRLTDLYPNITAFKKQQAQFPEVLHFENQTVSALNVPSNLKGLRTMFLSFHHFNEKNAVQILQNAVEEQQAILIVEAQERNLLNLIKFFFSPINVLLTTPFIRPFSIGRILFTYLIPIVPFFVWWDGFVSVLRTYTLREMKEMTEKLQNSRSFEWEIKKIKSGPVEILYLLGTPKSRQ</sequence>
<dbReference type="Proteomes" id="UP001310022">
    <property type="component" value="Unassembled WGS sequence"/>
</dbReference>
<dbReference type="AlphaFoldDB" id="A0AAN5AL43"/>
<dbReference type="EMBL" id="BQKE01000002">
    <property type="protein sequence ID" value="GJM62859.1"/>
    <property type="molecule type" value="Genomic_DNA"/>
</dbReference>
<feature type="transmembrane region" description="Helical" evidence="1">
    <location>
        <begin position="196"/>
        <end position="218"/>
    </location>
</feature>
<evidence type="ECO:0000313" key="2">
    <source>
        <dbReference type="EMBL" id="GJM62859.1"/>
    </source>
</evidence>
<evidence type="ECO:0008006" key="4">
    <source>
        <dbReference type="Google" id="ProtNLM"/>
    </source>
</evidence>